<reference evidence="3" key="1">
    <citation type="journal article" date="2019" name="Int. J. Syst. Evol. Microbiol.">
        <title>The Global Catalogue of Microorganisms (GCM) 10K type strain sequencing project: providing services to taxonomists for standard genome sequencing and annotation.</title>
        <authorList>
            <consortium name="The Broad Institute Genomics Platform"/>
            <consortium name="The Broad Institute Genome Sequencing Center for Infectious Disease"/>
            <person name="Wu L."/>
            <person name="Ma J."/>
        </authorList>
    </citation>
    <scope>NUCLEOTIDE SEQUENCE [LARGE SCALE GENOMIC DNA]</scope>
    <source>
        <strain evidence="3">DFY41</strain>
    </source>
</reference>
<protein>
    <submittedName>
        <fullName evidence="2">Uncharacterized protein</fullName>
    </submittedName>
</protein>
<keyword evidence="3" id="KW-1185">Reference proteome</keyword>
<evidence type="ECO:0000313" key="3">
    <source>
        <dbReference type="Proteomes" id="UP001596087"/>
    </source>
</evidence>
<dbReference type="Proteomes" id="UP001596087">
    <property type="component" value="Unassembled WGS sequence"/>
</dbReference>
<feature type="region of interest" description="Disordered" evidence="1">
    <location>
        <begin position="70"/>
        <end position="89"/>
    </location>
</feature>
<dbReference type="RefSeq" id="WP_378589841.1">
    <property type="nucleotide sequence ID" value="NZ_JBHSKD010000009.1"/>
</dbReference>
<sequence>MPSGGRMHRAMYEIRVEGDVPEQDLRDLGAVSAGPERVSTLLYGIEDEAALYGLLARLRSLGIEVLEVRRLPEQADDPGDPPEATGGHD</sequence>
<evidence type="ECO:0000313" key="2">
    <source>
        <dbReference type="EMBL" id="MFC5177090.1"/>
    </source>
</evidence>
<comment type="caution">
    <text evidence="2">The sequence shown here is derived from an EMBL/GenBank/DDBJ whole genome shotgun (WGS) entry which is preliminary data.</text>
</comment>
<gene>
    <name evidence="2" type="ORF">ACFPGP_10430</name>
</gene>
<proteinExistence type="predicted"/>
<organism evidence="2 3">
    <name type="scientific">Nocardioides taihuensis</name>
    <dbReference type="NCBI Taxonomy" id="1835606"/>
    <lineage>
        <taxon>Bacteria</taxon>
        <taxon>Bacillati</taxon>
        <taxon>Actinomycetota</taxon>
        <taxon>Actinomycetes</taxon>
        <taxon>Propionibacteriales</taxon>
        <taxon>Nocardioidaceae</taxon>
        <taxon>Nocardioides</taxon>
    </lineage>
</organism>
<accession>A0ABW0BJ00</accession>
<evidence type="ECO:0000256" key="1">
    <source>
        <dbReference type="SAM" id="MobiDB-lite"/>
    </source>
</evidence>
<name>A0ABW0BJ00_9ACTN</name>
<dbReference type="EMBL" id="JBHSKD010000009">
    <property type="protein sequence ID" value="MFC5177090.1"/>
    <property type="molecule type" value="Genomic_DNA"/>
</dbReference>